<evidence type="ECO:0000313" key="2">
    <source>
        <dbReference type="Proteomes" id="UP001139411"/>
    </source>
</evidence>
<dbReference type="AlphaFoldDB" id="A0A9X1TST7"/>
<protein>
    <submittedName>
        <fullName evidence="1">Uncharacterized protein</fullName>
    </submittedName>
</protein>
<dbReference type="RefSeq" id="WP_235177535.1">
    <property type="nucleotide sequence ID" value="NZ_JAKFFV010000004.1"/>
</dbReference>
<dbReference type="Proteomes" id="UP001139411">
    <property type="component" value="Unassembled WGS sequence"/>
</dbReference>
<name>A0A9X1TST7_9BACT</name>
<dbReference type="EMBL" id="JAKFFV010000004">
    <property type="protein sequence ID" value="MCF2498400.1"/>
    <property type="molecule type" value="Genomic_DNA"/>
</dbReference>
<sequence length="134" mass="14974">MKTALDQDTEIFKLLSVPGITSMISGAIYKEGRPSDSELEDLVINTITTGDGTRQFGVSNVNIYVKDISALIGGKQQFLANTARLITLTNLVKPLLEETDGDDFALWIESTRIVKEPEINQHFINIRIEFQFIN</sequence>
<accession>A0A9X1TST7</accession>
<evidence type="ECO:0000313" key="1">
    <source>
        <dbReference type="EMBL" id="MCF2498400.1"/>
    </source>
</evidence>
<comment type="caution">
    <text evidence="1">The sequence shown here is derived from an EMBL/GenBank/DDBJ whole genome shotgun (WGS) entry which is preliminary data.</text>
</comment>
<gene>
    <name evidence="1" type="ORF">L0661_08785</name>
</gene>
<reference evidence="1" key="1">
    <citation type="submission" date="2022-01" db="EMBL/GenBank/DDBJ databases">
        <title>Novel species in genus Dyadobacter.</title>
        <authorList>
            <person name="Ma C."/>
        </authorList>
    </citation>
    <scope>NUCLEOTIDE SEQUENCE</scope>
    <source>
        <strain evidence="1">CY357</strain>
    </source>
</reference>
<proteinExistence type="predicted"/>
<organism evidence="1 2">
    <name type="scientific">Dyadobacter chenhuakuii</name>
    <dbReference type="NCBI Taxonomy" id="2909339"/>
    <lineage>
        <taxon>Bacteria</taxon>
        <taxon>Pseudomonadati</taxon>
        <taxon>Bacteroidota</taxon>
        <taxon>Cytophagia</taxon>
        <taxon>Cytophagales</taxon>
        <taxon>Spirosomataceae</taxon>
        <taxon>Dyadobacter</taxon>
    </lineage>
</organism>